<dbReference type="GO" id="GO:0005524">
    <property type="term" value="F:ATP binding"/>
    <property type="evidence" value="ECO:0007669"/>
    <property type="project" value="UniProtKB-KW"/>
</dbReference>
<dbReference type="EMBL" id="BSNX01000004">
    <property type="protein sequence ID" value="GLQ71254.1"/>
    <property type="molecule type" value="Genomic_DNA"/>
</dbReference>
<keyword evidence="5" id="KW-0479">Metal-binding</keyword>
<comment type="pathway">
    <text evidence="1 13">Carbohydrate degradation; glycolysis; pyruvate from D-glyceraldehyde 3-phosphate: step 5/5.</text>
</comment>
<keyword evidence="11 16" id="KW-0670">Pyruvate</keyword>
<proteinExistence type="inferred from homology"/>
<dbReference type="SUPFAM" id="SSF52935">
    <property type="entry name" value="PK C-terminal domain-like"/>
    <property type="match status" value="1"/>
</dbReference>
<accession>A0AAV5NLK6</accession>
<dbReference type="Pfam" id="PF02887">
    <property type="entry name" value="PK_C"/>
    <property type="match status" value="1"/>
</dbReference>
<dbReference type="NCBIfam" id="NF004491">
    <property type="entry name" value="PRK05826.1"/>
    <property type="match status" value="1"/>
</dbReference>
<reference evidence="17" key="1">
    <citation type="journal article" date="2019" name="Int. J. Syst. Evol. Microbiol.">
        <title>The Global Catalogue of Microorganisms (GCM) 10K type strain sequencing project: providing services to taxonomists for standard genome sequencing and annotation.</title>
        <authorList>
            <consortium name="The Broad Institute Genomics Platform"/>
            <consortium name="The Broad Institute Genome Sequencing Center for Infectious Disease"/>
            <person name="Wu L."/>
            <person name="Ma J."/>
        </authorList>
    </citation>
    <scope>NUCLEOTIDE SEQUENCE [LARGE SCALE GENOMIC DNA]</scope>
    <source>
        <strain evidence="17">NBRC 15640</strain>
    </source>
</reference>
<evidence type="ECO:0000313" key="16">
    <source>
        <dbReference type="EMBL" id="GLQ71254.1"/>
    </source>
</evidence>
<comment type="caution">
    <text evidence="16">The sequence shown here is derived from an EMBL/GenBank/DDBJ whole genome shotgun (WGS) entry which is preliminary data.</text>
</comment>
<dbReference type="EC" id="2.7.1.40" evidence="3 12"/>
<dbReference type="Gene3D" id="2.40.33.10">
    <property type="entry name" value="PK beta-barrel domain-like"/>
    <property type="match status" value="1"/>
</dbReference>
<dbReference type="PANTHER" id="PTHR11817">
    <property type="entry name" value="PYRUVATE KINASE"/>
    <property type="match status" value="1"/>
</dbReference>
<dbReference type="SUPFAM" id="SSF50800">
    <property type="entry name" value="PK beta-barrel domain-like"/>
    <property type="match status" value="1"/>
</dbReference>
<dbReference type="InterPro" id="IPR040442">
    <property type="entry name" value="Pyrv_kinase-like_dom_sf"/>
</dbReference>
<evidence type="ECO:0000256" key="13">
    <source>
        <dbReference type="RuleBase" id="RU000504"/>
    </source>
</evidence>
<evidence type="ECO:0000256" key="10">
    <source>
        <dbReference type="ARBA" id="ARBA00023152"/>
    </source>
</evidence>
<evidence type="ECO:0000256" key="7">
    <source>
        <dbReference type="ARBA" id="ARBA00022777"/>
    </source>
</evidence>
<dbReference type="InterPro" id="IPR015813">
    <property type="entry name" value="Pyrv/PenolPyrv_kinase-like_dom"/>
</dbReference>
<evidence type="ECO:0000256" key="12">
    <source>
        <dbReference type="NCBIfam" id="TIGR01064"/>
    </source>
</evidence>
<evidence type="ECO:0000256" key="3">
    <source>
        <dbReference type="ARBA" id="ARBA00012142"/>
    </source>
</evidence>
<keyword evidence="8" id="KW-0067">ATP-binding</keyword>
<dbReference type="InterPro" id="IPR015795">
    <property type="entry name" value="Pyrv_Knase_C"/>
</dbReference>
<keyword evidence="9 13" id="KW-0460">Magnesium</keyword>
<dbReference type="InterPro" id="IPR015806">
    <property type="entry name" value="Pyrv_Knase_insert_dom_sf"/>
</dbReference>
<sequence>MCKTKIVATLGPASQSREVIIELLKAGVNVVRLNFSHGSAEQHIQTAELVREIASDLHLNVGVLVDLQGPKIRIASFSDQGVYLEEGQTFYLDAQHPDDRGNKDRVGLDYPELIKDLKVGHTLLLDDGRIQLKVVELDVEGKWAKTEVLNQGKLTNRKGINLLGGGLSAPALTDKDKQDIFAAASLNADFIAVSFPRNGKDIHYARELVQQAGCNAHIVAKVERAEIVESDENMDDVISASDIIMVARGDLGVEIGDARLPNIQKRLIKRAKLAGKPVITATQMMESMIENPTPTRAEVLDVANAVMDGTDAVMLSAESAAGKYPVEAVKSMVRIAAGAEQDPYELLNHWDELEHLCKRVNQNQNNTGMVSSCQTKIDPNKSFAISSMISASNSNQALGVVILTKDGQTPLLMSRCMANSFVWALSDNLALLRKLSILRGVVPVAFDTSNLKHNALNEGIVELLADRALSLGIDSLLVAQLEGIENAGAINACWLMAIKNKKSNKENEELVA</sequence>
<dbReference type="FunFam" id="2.40.33.10:FF:000001">
    <property type="entry name" value="Pyruvate kinase"/>
    <property type="match status" value="1"/>
</dbReference>
<name>A0AAV5NLK6_9VIBR</name>
<dbReference type="Gene3D" id="3.20.20.60">
    <property type="entry name" value="Phosphoenolpyruvate-binding domains"/>
    <property type="match status" value="1"/>
</dbReference>
<dbReference type="Proteomes" id="UP001156690">
    <property type="component" value="Unassembled WGS sequence"/>
</dbReference>
<dbReference type="RefSeq" id="WP_126609939.1">
    <property type="nucleotide sequence ID" value="NZ_AP025145.1"/>
</dbReference>
<feature type="domain" description="Pyruvate kinase barrel" evidence="14">
    <location>
        <begin position="3"/>
        <end position="329"/>
    </location>
</feature>
<comment type="similarity">
    <text evidence="2 13">Belongs to the pyruvate kinase family.</text>
</comment>
<gene>
    <name evidence="16" type="ORF">GCM10007932_06140</name>
</gene>
<evidence type="ECO:0000256" key="11">
    <source>
        <dbReference type="ARBA" id="ARBA00023317"/>
    </source>
</evidence>
<feature type="domain" description="Pyruvate kinase C-terminal" evidence="15">
    <location>
        <begin position="386"/>
        <end position="468"/>
    </location>
</feature>
<dbReference type="SUPFAM" id="SSF51621">
    <property type="entry name" value="Phosphoenolpyruvate/pyruvate domain"/>
    <property type="match status" value="1"/>
</dbReference>
<keyword evidence="7 13" id="KW-0418">Kinase</keyword>
<keyword evidence="17" id="KW-1185">Reference proteome</keyword>
<dbReference type="PRINTS" id="PR01050">
    <property type="entry name" value="PYRUVTKNASE"/>
</dbReference>
<evidence type="ECO:0000313" key="17">
    <source>
        <dbReference type="Proteomes" id="UP001156690"/>
    </source>
</evidence>
<comment type="catalytic activity">
    <reaction evidence="13">
        <text>pyruvate + ATP = phosphoenolpyruvate + ADP + H(+)</text>
        <dbReference type="Rhea" id="RHEA:18157"/>
        <dbReference type="ChEBI" id="CHEBI:15361"/>
        <dbReference type="ChEBI" id="CHEBI:15378"/>
        <dbReference type="ChEBI" id="CHEBI:30616"/>
        <dbReference type="ChEBI" id="CHEBI:58702"/>
        <dbReference type="ChEBI" id="CHEBI:456216"/>
        <dbReference type="EC" id="2.7.1.40"/>
    </reaction>
</comment>
<evidence type="ECO:0000259" key="15">
    <source>
        <dbReference type="Pfam" id="PF02887"/>
    </source>
</evidence>
<dbReference type="GO" id="GO:0000287">
    <property type="term" value="F:magnesium ion binding"/>
    <property type="evidence" value="ECO:0007669"/>
    <property type="project" value="UniProtKB-UniRule"/>
</dbReference>
<keyword evidence="6" id="KW-0547">Nucleotide-binding</keyword>
<protein>
    <recommendedName>
        <fullName evidence="3 12">Pyruvate kinase</fullName>
        <ecNumber evidence="3 12">2.7.1.40</ecNumber>
    </recommendedName>
</protein>
<dbReference type="Gene3D" id="3.40.1380.20">
    <property type="entry name" value="Pyruvate kinase, C-terminal domain"/>
    <property type="match status" value="1"/>
</dbReference>
<evidence type="ECO:0000259" key="14">
    <source>
        <dbReference type="Pfam" id="PF00224"/>
    </source>
</evidence>
<evidence type="ECO:0000256" key="8">
    <source>
        <dbReference type="ARBA" id="ARBA00022840"/>
    </source>
</evidence>
<dbReference type="GO" id="GO:0016301">
    <property type="term" value="F:kinase activity"/>
    <property type="evidence" value="ECO:0007669"/>
    <property type="project" value="UniProtKB-KW"/>
</dbReference>
<evidence type="ECO:0000256" key="5">
    <source>
        <dbReference type="ARBA" id="ARBA00022723"/>
    </source>
</evidence>
<keyword evidence="4 13" id="KW-0808">Transferase</keyword>
<evidence type="ECO:0000256" key="1">
    <source>
        <dbReference type="ARBA" id="ARBA00004997"/>
    </source>
</evidence>
<dbReference type="GO" id="GO:0004743">
    <property type="term" value="F:pyruvate kinase activity"/>
    <property type="evidence" value="ECO:0007669"/>
    <property type="project" value="UniProtKB-UniRule"/>
</dbReference>
<dbReference type="NCBIfam" id="TIGR01064">
    <property type="entry name" value="pyruv_kin"/>
    <property type="match status" value="1"/>
</dbReference>
<dbReference type="InterPro" id="IPR015793">
    <property type="entry name" value="Pyrv_Knase_brl"/>
</dbReference>
<evidence type="ECO:0000256" key="9">
    <source>
        <dbReference type="ARBA" id="ARBA00022842"/>
    </source>
</evidence>
<dbReference type="InterPro" id="IPR036918">
    <property type="entry name" value="Pyrv_Knase_C_sf"/>
</dbReference>
<evidence type="ECO:0000256" key="6">
    <source>
        <dbReference type="ARBA" id="ARBA00022741"/>
    </source>
</evidence>
<evidence type="ECO:0000256" key="2">
    <source>
        <dbReference type="ARBA" id="ARBA00008663"/>
    </source>
</evidence>
<evidence type="ECO:0000256" key="4">
    <source>
        <dbReference type="ARBA" id="ARBA00022679"/>
    </source>
</evidence>
<organism evidence="16 17">
    <name type="scientific">Vibrio penaeicida</name>
    <dbReference type="NCBI Taxonomy" id="104609"/>
    <lineage>
        <taxon>Bacteria</taxon>
        <taxon>Pseudomonadati</taxon>
        <taxon>Pseudomonadota</taxon>
        <taxon>Gammaproteobacteria</taxon>
        <taxon>Vibrionales</taxon>
        <taxon>Vibrionaceae</taxon>
        <taxon>Vibrio</taxon>
    </lineage>
</organism>
<dbReference type="InterPro" id="IPR011037">
    <property type="entry name" value="Pyrv_Knase-like_insert_dom_sf"/>
</dbReference>
<dbReference type="Pfam" id="PF00224">
    <property type="entry name" value="PK"/>
    <property type="match status" value="1"/>
</dbReference>
<dbReference type="InterPro" id="IPR001697">
    <property type="entry name" value="Pyr_Knase"/>
</dbReference>
<keyword evidence="10 13" id="KW-0324">Glycolysis</keyword>
<dbReference type="GO" id="GO:0030955">
    <property type="term" value="F:potassium ion binding"/>
    <property type="evidence" value="ECO:0007669"/>
    <property type="project" value="UniProtKB-UniRule"/>
</dbReference>
<dbReference type="AlphaFoldDB" id="A0AAV5NLK6"/>